<comment type="similarity">
    <text evidence="1">Belongs to the peptidase C40 family.</text>
</comment>
<evidence type="ECO:0000313" key="7">
    <source>
        <dbReference type="EMBL" id="PZX65685.1"/>
    </source>
</evidence>
<dbReference type="AlphaFoldDB" id="A0A2W7SRN4"/>
<evidence type="ECO:0000259" key="6">
    <source>
        <dbReference type="PROSITE" id="PS51935"/>
    </source>
</evidence>
<keyword evidence="5" id="KW-0788">Thiol protease</keyword>
<evidence type="ECO:0000256" key="2">
    <source>
        <dbReference type="ARBA" id="ARBA00022670"/>
    </source>
</evidence>
<dbReference type="InterPro" id="IPR052062">
    <property type="entry name" value="Murein_DD/LD_carboxypeptidase"/>
</dbReference>
<keyword evidence="3" id="KW-0732">Signal</keyword>
<dbReference type="PANTHER" id="PTHR47360:SF1">
    <property type="entry name" value="ENDOPEPTIDASE NLPC-RELATED"/>
    <property type="match status" value="1"/>
</dbReference>
<accession>A0A2W7SRN4</accession>
<evidence type="ECO:0000256" key="5">
    <source>
        <dbReference type="ARBA" id="ARBA00022807"/>
    </source>
</evidence>
<dbReference type="Proteomes" id="UP000249720">
    <property type="component" value="Unassembled WGS sequence"/>
</dbReference>
<evidence type="ECO:0000313" key="8">
    <source>
        <dbReference type="Proteomes" id="UP000249720"/>
    </source>
</evidence>
<reference evidence="7 8" key="1">
    <citation type="submission" date="2018-06" db="EMBL/GenBank/DDBJ databases">
        <title>Genomic Encyclopedia of Archaeal and Bacterial Type Strains, Phase II (KMG-II): from individual species to whole genera.</title>
        <authorList>
            <person name="Goeker M."/>
        </authorList>
    </citation>
    <scope>NUCLEOTIDE SEQUENCE [LARGE SCALE GENOMIC DNA]</scope>
    <source>
        <strain evidence="7 8">DSM 23241</strain>
    </source>
</reference>
<evidence type="ECO:0000256" key="3">
    <source>
        <dbReference type="ARBA" id="ARBA00022729"/>
    </source>
</evidence>
<sequence length="247" mass="27506">MHIKGLFILQTMYRKITVLKVVAGLVLVVGTSCKTLRKITAHDNSLANAQKTSKAGNPQFIDGIEVTPGNVVNTRHKTNASKIKNLNTANEDTRNWVNIEKANWLQVKYAIILDATVEKLTDIALLQKIEEWWGTNYCLGGSTKNCIDCSALTFIIMRDVYGINLPRTAQEQYNVSTKIPDDSLKEGDLVFFHTGGRRSRQISHVGIYVANNKFVNASSSGGVTISDLNDPYWKNAYRGAGRVRQNM</sequence>
<keyword evidence="4" id="KW-0378">Hydrolase</keyword>
<evidence type="ECO:0000256" key="1">
    <source>
        <dbReference type="ARBA" id="ARBA00007074"/>
    </source>
</evidence>
<feature type="domain" description="NlpC/P60" evidence="6">
    <location>
        <begin position="119"/>
        <end position="244"/>
    </location>
</feature>
<gene>
    <name evidence="7" type="ORF">LX80_00175</name>
</gene>
<dbReference type="Pfam" id="PF00877">
    <property type="entry name" value="NLPC_P60"/>
    <property type="match status" value="1"/>
</dbReference>
<keyword evidence="2" id="KW-0645">Protease</keyword>
<dbReference type="SUPFAM" id="SSF54001">
    <property type="entry name" value="Cysteine proteinases"/>
    <property type="match status" value="1"/>
</dbReference>
<dbReference type="GO" id="GO:0008234">
    <property type="term" value="F:cysteine-type peptidase activity"/>
    <property type="evidence" value="ECO:0007669"/>
    <property type="project" value="UniProtKB-KW"/>
</dbReference>
<dbReference type="InterPro" id="IPR038765">
    <property type="entry name" value="Papain-like_cys_pep_sf"/>
</dbReference>
<evidence type="ECO:0000256" key="4">
    <source>
        <dbReference type="ARBA" id="ARBA00022801"/>
    </source>
</evidence>
<dbReference type="PROSITE" id="PS51257">
    <property type="entry name" value="PROKAR_LIPOPROTEIN"/>
    <property type="match status" value="1"/>
</dbReference>
<dbReference type="Gene3D" id="3.90.1720.10">
    <property type="entry name" value="endopeptidase domain like (from Nostoc punctiforme)"/>
    <property type="match status" value="1"/>
</dbReference>
<dbReference type="EMBL" id="QKZV01000001">
    <property type="protein sequence ID" value="PZX65685.1"/>
    <property type="molecule type" value="Genomic_DNA"/>
</dbReference>
<comment type="caution">
    <text evidence="7">The sequence shown here is derived from an EMBL/GenBank/DDBJ whole genome shotgun (WGS) entry which is preliminary data.</text>
</comment>
<keyword evidence="8" id="KW-1185">Reference proteome</keyword>
<dbReference type="GO" id="GO:0006508">
    <property type="term" value="P:proteolysis"/>
    <property type="evidence" value="ECO:0007669"/>
    <property type="project" value="UniProtKB-KW"/>
</dbReference>
<protein>
    <submittedName>
        <fullName evidence="7">Lipoprotein Spr</fullName>
    </submittedName>
</protein>
<dbReference type="InterPro" id="IPR000064">
    <property type="entry name" value="NLP_P60_dom"/>
</dbReference>
<keyword evidence="7" id="KW-0449">Lipoprotein</keyword>
<dbReference type="PROSITE" id="PS51935">
    <property type="entry name" value="NLPC_P60"/>
    <property type="match status" value="1"/>
</dbReference>
<dbReference type="PANTHER" id="PTHR47360">
    <property type="entry name" value="MUREIN DD-ENDOPEPTIDASE MEPS/MUREIN LD-CARBOXYPEPTIDASE"/>
    <property type="match status" value="1"/>
</dbReference>
<proteinExistence type="inferred from homology"/>
<dbReference type="OrthoDB" id="9807055at2"/>
<organism evidence="7 8">
    <name type="scientific">Hydrotalea sandarakina</name>
    <dbReference type="NCBI Taxonomy" id="1004304"/>
    <lineage>
        <taxon>Bacteria</taxon>
        <taxon>Pseudomonadati</taxon>
        <taxon>Bacteroidota</taxon>
        <taxon>Chitinophagia</taxon>
        <taxon>Chitinophagales</taxon>
        <taxon>Chitinophagaceae</taxon>
        <taxon>Hydrotalea</taxon>
    </lineage>
</organism>
<name>A0A2W7SRN4_9BACT</name>